<accession>A0A934NTK5</accession>
<name>A0A934NTK5_9NOCA</name>
<dbReference type="Proteomes" id="UP000655868">
    <property type="component" value="Unassembled WGS sequence"/>
</dbReference>
<gene>
    <name evidence="2" type="ORF">JGU71_19410</name>
</gene>
<sequence>MVDSAVSGRVVKFDEVRGYGFIAPDAGGDDVFLHVNDLLVDKRLVGAGARVTFTIEEGDRGLKAAGVRLSSGSAEVAKEAPAPSTRAFDDQDYGDMSEVLTIGEFLSECTEAILESAPSVTGADIMQIRQALARKAKAHGWIDS</sequence>
<dbReference type="SUPFAM" id="SSF50249">
    <property type="entry name" value="Nucleic acid-binding proteins"/>
    <property type="match status" value="1"/>
</dbReference>
<dbReference type="SMART" id="SM00357">
    <property type="entry name" value="CSP"/>
    <property type="match status" value="1"/>
</dbReference>
<dbReference type="InterPro" id="IPR011129">
    <property type="entry name" value="CSD"/>
</dbReference>
<reference evidence="2" key="1">
    <citation type="submission" date="2020-12" db="EMBL/GenBank/DDBJ databases">
        <title>Antrihabitans popcorni sp. nov. and Antrihabitans auranticaus sp. nov., isolated from a larva cave.</title>
        <authorList>
            <person name="Lee S.D."/>
            <person name="Kim I.S."/>
        </authorList>
    </citation>
    <scope>NUCLEOTIDE SEQUENCE</scope>
    <source>
        <strain evidence="2">YC3-6</strain>
    </source>
</reference>
<evidence type="ECO:0000313" key="2">
    <source>
        <dbReference type="EMBL" id="MBJ8341059.1"/>
    </source>
</evidence>
<dbReference type="InterPro" id="IPR002059">
    <property type="entry name" value="CSP_DNA-bd"/>
</dbReference>
<keyword evidence="3" id="KW-1185">Reference proteome</keyword>
<dbReference type="InterPro" id="IPR012340">
    <property type="entry name" value="NA-bd_OB-fold"/>
</dbReference>
<evidence type="ECO:0000259" key="1">
    <source>
        <dbReference type="PROSITE" id="PS51857"/>
    </source>
</evidence>
<feature type="domain" description="CSD" evidence="1">
    <location>
        <begin position="5"/>
        <end position="69"/>
    </location>
</feature>
<dbReference type="PRINTS" id="PR00050">
    <property type="entry name" value="COLDSHOCK"/>
</dbReference>
<organism evidence="2 3">
    <name type="scientific">Antrihabitans stalagmiti</name>
    <dbReference type="NCBI Taxonomy" id="2799499"/>
    <lineage>
        <taxon>Bacteria</taxon>
        <taxon>Bacillati</taxon>
        <taxon>Actinomycetota</taxon>
        <taxon>Actinomycetes</taxon>
        <taxon>Mycobacteriales</taxon>
        <taxon>Nocardiaceae</taxon>
        <taxon>Antrihabitans</taxon>
    </lineage>
</organism>
<dbReference type="PROSITE" id="PS51857">
    <property type="entry name" value="CSD_2"/>
    <property type="match status" value="1"/>
</dbReference>
<dbReference type="CDD" id="cd04458">
    <property type="entry name" value="CSP_CDS"/>
    <property type="match status" value="1"/>
</dbReference>
<evidence type="ECO:0000313" key="3">
    <source>
        <dbReference type="Proteomes" id="UP000655868"/>
    </source>
</evidence>
<comment type="caution">
    <text evidence="2">The sequence shown here is derived from an EMBL/GenBank/DDBJ whole genome shotgun (WGS) entry which is preliminary data.</text>
</comment>
<dbReference type="InterPro" id="IPR050181">
    <property type="entry name" value="Cold_shock_domain"/>
</dbReference>
<dbReference type="GO" id="GO:0003676">
    <property type="term" value="F:nucleic acid binding"/>
    <property type="evidence" value="ECO:0007669"/>
    <property type="project" value="InterPro"/>
</dbReference>
<protein>
    <submittedName>
        <fullName evidence="2">Cold shock domain-containing protein</fullName>
    </submittedName>
</protein>
<dbReference type="RefSeq" id="WP_199705928.1">
    <property type="nucleotide sequence ID" value="NZ_JAEMNV010000006.1"/>
</dbReference>
<dbReference type="AlphaFoldDB" id="A0A934NTK5"/>
<proteinExistence type="predicted"/>
<dbReference type="PANTHER" id="PTHR11544">
    <property type="entry name" value="COLD SHOCK DOMAIN CONTAINING PROTEINS"/>
    <property type="match status" value="1"/>
</dbReference>
<dbReference type="EMBL" id="JAEMNV010000006">
    <property type="protein sequence ID" value="MBJ8341059.1"/>
    <property type="molecule type" value="Genomic_DNA"/>
</dbReference>
<dbReference type="Pfam" id="PF00313">
    <property type="entry name" value="CSD"/>
    <property type="match status" value="1"/>
</dbReference>
<dbReference type="Gene3D" id="2.40.50.140">
    <property type="entry name" value="Nucleic acid-binding proteins"/>
    <property type="match status" value="1"/>
</dbReference>